<protein>
    <submittedName>
        <fullName evidence="1">Uncharacterized protein</fullName>
    </submittedName>
</protein>
<dbReference type="AlphaFoldDB" id="A0A6C0LLX3"/>
<organism evidence="1">
    <name type="scientific">viral metagenome</name>
    <dbReference type="NCBI Taxonomy" id="1070528"/>
    <lineage>
        <taxon>unclassified sequences</taxon>
        <taxon>metagenomes</taxon>
        <taxon>organismal metagenomes</taxon>
    </lineage>
</organism>
<proteinExistence type="predicted"/>
<name>A0A6C0LLX3_9ZZZZ</name>
<accession>A0A6C0LLX3</accession>
<sequence length="40" mass="4596">MDIAFSTRKTATKPPSDKKGLFAMFKHTKTLDEKIKDIKK</sequence>
<evidence type="ECO:0000313" key="1">
    <source>
        <dbReference type="EMBL" id="QHU31543.1"/>
    </source>
</evidence>
<reference evidence="1" key="1">
    <citation type="journal article" date="2020" name="Nature">
        <title>Giant virus diversity and host interactions through global metagenomics.</title>
        <authorList>
            <person name="Schulz F."/>
            <person name="Roux S."/>
            <person name="Paez-Espino D."/>
            <person name="Jungbluth S."/>
            <person name="Walsh D.A."/>
            <person name="Denef V.J."/>
            <person name="McMahon K.D."/>
            <person name="Konstantinidis K.T."/>
            <person name="Eloe-Fadrosh E.A."/>
            <person name="Kyrpides N.C."/>
            <person name="Woyke T."/>
        </authorList>
    </citation>
    <scope>NUCLEOTIDE SEQUENCE</scope>
    <source>
        <strain evidence="1">GVMAG-M-3300027963-21</strain>
    </source>
</reference>
<dbReference type="EMBL" id="MN740529">
    <property type="protein sequence ID" value="QHU31543.1"/>
    <property type="molecule type" value="Genomic_DNA"/>
</dbReference>